<keyword evidence="3" id="KW-0813">Transport</keyword>
<feature type="domain" description="TonB C-terminal" evidence="12">
    <location>
        <begin position="129"/>
        <end position="221"/>
    </location>
</feature>
<dbReference type="GO" id="GO:0098797">
    <property type="term" value="C:plasma membrane protein complex"/>
    <property type="evidence" value="ECO:0007669"/>
    <property type="project" value="TreeGrafter"/>
</dbReference>
<dbReference type="SUPFAM" id="SSF74653">
    <property type="entry name" value="TolA/TonB C-terminal domain"/>
    <property type="match status" value="1"/>
</dbReference>
<keyword evidence="9 11" id="KW-0472">Membrane</keyword>
<dbReference type="PANTHER" id="PTHR33446">
    <property type="entry name" value="PROTEIN TONB-RELATED"/>
    <property type="match status" value="1"/>
</dbReference>
<feature type="transmembrane region" description="Helical" evidence="11">
    <location>
        <begin position="24"/>
        <end position="43"/>
    </location>
</feature>
<dbReference type="InterPro" id="IPR037682">
    <property type="entry name" value="TonB_C"/>
</dbReference>
<dbReference type="GO" id="GO:0055085">
    <property type="term" value="P:transmembrane transport"/>
    <property type="evidence" value="ECO:0007669"/>
    <property type="project" value="InterPro"/>
</dbReference>
<evidence type="ECO:0000256" key="11">
    <source>
        <dbReference type="SAM" id="Phobius"/>
    </source>
</evidence>
<dbReference type="InterPro" id="IPR051045">
    <property type="entry name" value="TonB-dependent_transducer"/>
</dbReference>
<keyword evidence="5" id="KW-0997">Cell inner membrane</keyword>
<evidence type="ECO:0000313" key="14">
    <source>
        <dbReference type="Proteomes" id="UP000218968"/>
    </source>
</evidence>
<evidence type="ECO:0000313" key="13">
    <source>
        <dbReference type="EMBL" id="ATD68798.1"/>
    </source>
</evidence>
<dbReference type="EMBL" id="CP023406">
    <property type="protein sequence ID" value="ATD68798.1"/>
    <property type="molecule type" value="Genomic_DNA"/>
</dbReference>
<comment type="similarity">
    <text evidence="2">Belongs to the TonB family.</text>
</comment>
<gene>
    <name evidence="13" type="ORF">CNR27_09170</name>
</gene>
<protein>
    <submittedName>
        <fullName evidence="13">Energy transducer TonB</fullName>
    </submittedName>
</protein>
<evidence type="ECO:0000256" key="1">
    <source>
        <dbReference type="ARBA" id="ARBA00004383"/>
    </source>
</evidence>
<dbReference type="KEGG" id="lum:CNR27_09170"/>
<dbReference type="AlphaFoldDB" id="A0A290XIG7"/>
<proteinExistence type="inferred from homology"/>
<evidence type="ECO:0000256" key="6">
    <source>
        <dbReference type="ARBA" id="ARBA00022692"/>
    </source>
</evidence>
<feature type="compositionally biased region" description="Low complexity" evidence="10">
    <location>
        <begin position="106"/>
        <end position="136"/>
    </location>
</feature>
<evidence type="ECO:0000256" key="3">
    <source>
        <dbReference type="ARBA" id="ARBA00022448"/>
    </source>
</evidence>
<dbReference type="PROSITE" id="PS52015">
    <property type="entry name" value="TONB_CTD"/>
    <property type="match status" value="1"/>
</dbReference>
<evidence type="ECO:0000256" key="10">
    <source>
        <dbReference type="SAM" id="MobiDB-lite"/>
    </source>
</evidence>
<dbReference type="Gene3D" id="3.30.1150.10">
    <property type="match status" value="1"/>
</dbReference>
<keyword evidence="6 11" id="KW-0812">Transmembrane</keyword>
<dbReference type="Proteomes" id="UP000218968">
    <property type="component" value="Chromosome"/>
</dbReference>
<evidence type="ECO:0000256" key="8">
    <source>
        <dbReference type="ARBA" id="ARBA00022989"/>
    </source>
</evidence>
<evidence type="ECO:0000256" key="7">
    <source>
        <dbReference type="ARBA" id="ARBA00022927"/>
    </source>
</evidence>
<accession>A0A290XIG7</accession>
<evidence type="ECO:0000256" key="5">
    <source>
        <dbReference type="ARBA" id="ARBA00022519"/>
    </source>
</evidence>
<dbReference type="NCBIfam" id="TIGR01352">
    <property type="entry name" value="tonB_Cterm"/>
    <property type="match status" value="1"/>
</dbReference>
<evidence type="ECO:0000256" key="2">
    <source>
        <dbReference type="ARBA" id="ARBA00006555"/>
    </source>
</evidence>
<sequence>MPAPLPITTRLRRVMRDAMPRGHAWWIVLGACGLGLLLFMSVWMGRGPARDDGGDANGEMGSEQVLNELPAPLPAAATAERGFDYAGAPGSAAPVAMDRELPQSGAPAAPAAAVTPPTPAPAAAAPVRAASSDPRPISSPSPQYPRASLRRGERGDVVVLVRVGANGRVTDVELVSSSQHPRLDRAAMSAARRWRFEPAMRDGQPVPGELRIPFSFVPEGG</sequence>
<dbReference type="GO" id="GO:0015031">
    <property type="term" value="P:protein transport"/>
    <property type="evidence" value="ECO:0007669"/>
    <property type="project" value="UniProtKB-KW"/>
</dbReference>
<name>A0A290XIG7_9GAMM</name>
<keyword evidence="14" id="KW-1185">Reference proteome</keyword>
<feature type="region of interest" description="Disordered" evidence="10">
    <location>
        <begin position="102"/>
        <end position="150"/>
    </location>
</feature>
<keyword evidence="7" id="KW-0653">Protein transport</keyword>
<reference evidence="14" key="1">
    <citation type="submission" date="2017-09" db="EMBL/GenBank/DDBJ databases">
        <title>Luteimonas liuhanmingii sp.nov., isolated from the intestinal contents of Tibetan Plateau Pika in Yushu, Qinghai Province, China.</title>
        <authorList>
            <person name="Gui Z."/>
        </authorList>
    </citation>
    <scope>NUCLEOTIDE SEQUENCE [LARGE SCALE GENOMIC DNA]</scope>
    <source>
        <strain evidence="14">100111</strain>
    </source>
</reference>
<dbReference type="GO" id="GO:0031992">
    <property type="term" value="F:energy transducer activity"/>
    <property type="evidence" value="ECO:0007669"/>
    <property type="project" value="TreeGrafter"/>
</dbReference>
<dbReference type="OrthoDB" id="9792439at2"/>
<evidence type="ECO:0000259" key="12">
    <source>
        <dbReference type="PROSITE" id="PS52015"/>
    </source>
</evidence>
<comment type="subcellular location">
    <subcellularLocation>
        <location evidence="1">Cell inner membrane</location>
        <topology evidence="1">Single-pass membrane protein</topology>
        <orientation evidence="1">Periplasmic side</orientation>
    </subcellularLocation>
</comment>
<dbReference type="Pfam" id="PF03544">
    <property type="entry name" value="TonB_C"/>
    <property type="match status" value="1"/>
</dbReference>
<evidence type="ECO:0000256" key="9">
    <source>
        <dbReference type="ARBA" id="ARBA00023136"/>
    </source>
</evidence>
<organism evidence="13 14">
    <name type="scientific">Luteimonas chenhongjianii</name>
    <dbReference type="NCBI Taxonomy" id="2006110"/>
    <lineage>
        <taxon>Bacteria</taxon>
        <taxon>Pseudomonadati</taxon>
        <taxon>Pseudomonadota</taxon>
        <taxon>Gammaproteobacteria</taxon>
        <taxon>Lysobacterales</taxon>
        <taxon>Lysobacteraceae</taxon>
        <taxon>Luteimonas</taxon>
    </lineage>
</organism>
<keyword evidence="4" id="KW-1003">Cell membrane</keyword>
<keyword evidence="8 11" id="KW-1133">Transmembrane helix</keyword>
<evidence type="ECO:0000256" key="4">
    <source>
        <dbReference type="ARBA" id="ARBA00022475"/>
    </source>
</evidence>
<dbReference type="InterPro" id="IPR006260">
    <property type="entry name" value="TonB/TolA_C"/>
</dbReference>
<dbReference type="PANTHER" id="PTHR33446:SF2">
    <property type="entry name" value="PROTEIN TONB"/>
    <property type="match status" value="1"/>
</dbReference>